<keyword evidence="6" id="KW-0479">Metal-binding</keyword>
<evidence type="ECO:0000259" key="11">
    <source>
        <dbReference type="Pfam" id="PF07992"/>
    </source>
</evidence>
<protein>
    <submittedName>
        <fullName evidence="12">FAD-dependent oxidoreductase</fullName>
    </submittedName>
</protein>
<comment type="similarity">
    <text evidence="3">In the N-terminal section; belongs to the NADH:flavin oxidoreductase/NADH oxidase family.</text>
</comment>
<dbReference type="EMBL" id="JACRYT010000022">
    <property type="protein sequence ID" value="MBC6680944.1"/>
    <property type="molecule type" value="Genomic_DNA"/>
</dbReference>
<reference evidence="12" key="1">
    <citation type="submission" date="2020-08" db="EMBL/GenBank/DDBJ databases">
        <title>Genome public.</title>
        <authorList>
            <person name="Liu C."/>
            <person name="Sun Q."/>
        </authorList>
    </citation>
    <scope>NUCLEOTIDE SEQUENCE</scope>
    <source>
        <strain evidence="12">BX12</strain>
    </source>
</reference>
<evidence type="ECO:0000256" key="9">
    <source>
        <dbReference type="ARBA" id="ARBA00023014"/>
    </source>
</evidence>
<organism evidence="12 13">
    <name type="scientific">Zhenpiania hominis</name>
    <dbReference type="NCBI Taxonomy" id="2763644"/>
    <lineage>
        <taxon>Bacteria</taxon>
        <taxon>Bacillati</taxon>
        <taxon>Bacillota</taxon>
        <taxon>Clostridia</taxon>
        <taxon>Peptostreptococcales</taxon>
        <taxon>Anaerovoracaceae</taxon>
        <taxon>Zhenpiania</taxon>
    </lineage>
</organism>
<keyword evidence="4" id="KW-0285">Flavoprotein</keyword>
<dbReference type="PANTHER" id="PTHR42917:SF2">
    <property type="entry name" value="2,4-DIENOYL-COA REDUCTASE [(2E)-ENOYL-COA-PRODUCING]"/>
    <property type="match status" value="1"/>
</dbReference>
<feature type="domain" description="NADH:flavin oxidoreductase/NADH oxidase N-terminal" evidence="10">
    <location>
        <begin position="2"/>
        <end position="265"/>
    </location>
</feature>
<dbReference type="PRINTS" id="PR00469">
    <property type="entry name" value="PNDRDTASEII"/>
</dbReference>
<dbReference type="GO" id="GO:0016491">
    <property type="term" value="F:oxidoreductase activity"/>
    <property type="evidence" value="ECO:0007669"/>
    <property type="project" value="UniProtKB-KW"/>
</dbReference>
<dbReference type="PRINTS" id="PR00368">
    <property type="entry name" value="FADPNR"/>
</dbReference>
<dbReference type="Gene3D" id="3.40.50.720">
    <property type="entry name" value="NAD(P)-binding Rossmann-like Domain"/>
    <property type="match status" value="1"/>
</dbReference>
<dbReference type="InterPro" id="IPR051793">
    <property type="entry name" value="NADH:flavin_oxidoreductase"/>
</dbReference>
<evidence type="ECO:0000256" key="2">
    <source>
        <dbReference type="ARBA" id="ARBA00001966"/>
    </source>
</evidence>
<keyword evidence="5" id="KW-0288">FMN</keyword>
<evidence type="ECO:0000256" key="6">
    <source>
        <dbReference type="ARBA" id="ARBA00022723"/>
    </source>
</evidence>
<proteinExistence type="inferred from homology"/>
<sequence length="570" mass="61541">MPGLWKDEQIASHAKVTERVHAAGGKIAAQLYHAGRETTSEITEVQPIAPSAVKEQSMSEIPRELTIEEIHELVEQFGDAAERAKKAGFDAVEMHGAHGYLIGAFVSPLSNLRHDKYGGSITNRARFAVEILQNIRKKCGEEFPVIYRMSTVEYAHGGLAIEEAKTVAMILEDAGIDAIHCSQGIYVSTHAIIPSSIVPRAAYVDNAAAIKSVVDIPVIAVGRINDPRIAESVIVSGKADLVAMGRASLADPMLPKKTAEGREDEIIRCIGCVQGCVGEHVTGRYTRCLVNPVTGMLDEYDLTPTKAPKTVLVIGGGISGCETAIAAALKGHKVTLAEKTGKLGGQWVQASIPIGKSEFTSLINWQTNELRRLGVEIRMNILDDKKLIEKTNPDILVAATGSRPIIPSIPGSSKAHVKTAHEVLNGDVPVGKHAVVIGGGLIGAETADWMAEQGAKVTMIEMLPEIVKDGEHTPNKYLKERLAEYQVDIYTSTEVTEIRDDCVIARKGENCIEISDVDMVVMAVGVEKALPEDKIFDSFQGRVIYVGDARTVKNGFKNMLEAFETGLKID</sequence>
<comment type="caution">
    <text evidence="12">The sequence shown here is derived from an EMBL/GenBank/DDBJ whole genome shotgun (WGS) entry which is preliminary data.</text>
</comment>
<evidence type="ECO:0000256" key="3">
    <source>
        <dbReference type="ARBA" id="ARBA00011048"/>
    </source>
</evidence>
<evidence type="ECO:0000256" key="5">
    <source>
        <dbReference type="ARBA" id="ARBA00022643"/>
    </source>
</evidence>
<accession>A0A923NPY9</accession>
<keyword evidence="9" id="KW-0411">Iron-sulfur</keyword>
<dbReference type="GO" id="GO:0010181">
    <property type="term" value="F:FMN binding"/>
    <property type="evidence" value="ECO:0007669"/>
    <property type="project" value="InterPro"/>
</dbReference>
<dbReference type="AlphaFoldDB" id="A0A923NPY9"/>
<feature type="domain" description="FAD/NAD(P)-binding" evidence="11">
    <location>
        <begin position="310"/>
        <end position="527"/>
    </location>
</feature>
<dbReference type="SUPFAM" id="SSF51905">
    <property type="entry name" value="FAD/NAD(P)-binding domain"/>
    <property type="match status" value="1"/>
</dbReference>
<comment type="cofactor">
    <cofactor evidence="2">
        <name>[4Fe-4S] cluster</name>
        <dbReference type="ChEBI" id="CHEBI:49883"/>
    </cofactor>
</comment>
<dbReference type="SUPFAM" id="SSF51395">
    <property type="entry name" value="FMN-linked oxidoreductases"/>
    <property type="match status" value="1"/>
</dbReference>
<dbReference type="Gene3D" id="3.50.50.60">
    <property type="entry name" value="FAD/NAD(P)-binding domain"/>
    <property type="match status" value="1"/>
</dbReference>
<dbReference type="InterPro" id="IPR001155">
    <property type="entry name" value="OxRdtase_FMN_N"/>
</dbReference>
<dbReference type="InterPro" id="IPR013785">
    <property type="entry name" value="Aldolase_TIM"/>
</dbReference>
<keyword evidence="13" id="KW-1185">Reference proteome</keyword>
<dbReference type="Pfam" id="PF07992">
    <property type="entry name" value="Pyr_redox_2"/>
    <property type="match status" value="1"/>
</dbReference>
<comment type="cofactor">
    <cofactor evidence="1">
        <name>FMN</name>
        <dbReference type="ChEBI" id="CHEBI:58210"/>
    </cofactor>
</comment>
<evidence type="ECO:0000256" key="8">
    <source>
        <dbReference type="ARBA" id="ARBA00023004"/>
    </source>
</evidence>
<name>A0A923NPY9_9FIRM</name>
<evidence type="ECO:0000256" key="7">
    <source>
        <dbReference type="ARBA" id="ARBA00023002"/>
    </source>
</evidence>
<dbReference type="CDD" id="cd02803">
    <property type="entry name" value="OYE_like_FMN_family"/>
    <property type="match status" value="1"/>
</dbReference>
<dbReference type="GO" id="GO:0046872">
    <property type="term" value="F:metal ion binding"/>
    <property type="evidence" value="ECO:0007669"/>
    <property type="project" value="UniProtKB-KW"/>
</dbReference>
<keyword evidence="7" id="KW-0560">Oxidoreductase</keyword>
<gene>
    <name evidence="12" type="ORF">H9L42_14045</name>
</gene>
<dbReference type="GO" id="GO:0051536">
    <property type="term" value="F:iron-sulfur cluster binding"/>
    <property type="evidence" value="ECO:0007669"/>
    <property type="project" value="UniProtKB-KW"/>
</dbReference>
<evidence type="ECO:0000313" key="13">
    <source>
        <dbReference type="Proteomes" id="UP000602647"/>
    </source>
</evidence>
<keyword evidence="8" id="KW-0408">Iron</keyword>
<dbReference type="Proteomes" id="UP000602647">
    <property type="component" value="Unassembled WGS sequence"/>
</dbReference>
<evidence type="ECO:0000259" key="10">
    <source>
        <dbReference type="Pfam" id="PF00724"/>
    </source>
</evidence>
<evidence type="ECO:0000256" key="4">
    <source>
        <dbReference type="ARBA" id="ARBA00022630"/>
    </source>
</evidence>
<evidence type="ECO:0000313" key="12">
    <source>
        <dbReference type="EMBL" id="MBC6680944.1"/>
    </source>
</evidence>
<dbReference type="Gene3D" id="3.20.20.70">
    <property type="entry name" value="Aldolase class I"/>
    <property type="match status" value="1"/>
</dbReference>
<dbReference type="InterPro" id="IPR023753">
    <property type="entry name" value="FAD/NAD-binding_dom"/>
</dbReference>
<dbReference type="PANTHER" id="PTHR42917">
    <property type="entry name" value="2,4-DIENOYL-COA REDUCTASE"/>
    <property type="match status" value="1"/>
</dbReference>
<dbReference type="InterPro" id="IPR036188">
    <property type="entry name" value="FAD/NAD-bd_sf"/>
</dbReference>
<dbReference type="Pfam" id="PF00724">
    <property type="entry name" value="Oxidored_FMN"/>
    <property type="match status" value="1"/>
</dbReference>
<evidence type="ECO:0000256" key="1">
    <source>
        <dbReference type="ARBA" id="ARBA00001917"/>
    </source>
</evidence>